<dbReference type="InterPro" id="IPR016187">
    <property type="entry name" value="CTDL_fold"/>
</dbReference>
<protein>
    <recommendedName>
        <fullName evidence="1">C-type lectin domain-containing protein</fullName>
    </recommendedName>
</protein>
<proteinExistence type="predicted"/>
<dbReference type="InterPro" id="IPR016186">
    <property type="entry name" value="C-type_lectin-like/link_sf"/>
</dbReference>
<dbReference type="SUPFAM" id="SSF56436">
    <property type="entry name" value="C-type lectin-like"/>
    <property type="match status" value="1"/>
</dbReference>
<dbReference type="AlphaFoldDB" id="A0AAE1FR97"/>
<dbReference type="Pfam" id="PF00059">
    <property type="entry name" value="Lectin_C"/>
    <property type="match status" value="1"/>
</dbReference>
<dbReference type="Proteomes" id="UP001286313">
    <property type="component" value="Unassembled WGS sequence"/>
</dbReference>
<evidence type="ECO:0000313" key="2">
    <source>
        <dbReference type="EMBL" id="KAK3879089.1"/>
    </source>
</evidence>
<gene>
    <name evidence="2" type="ORF">Pcinc_016309</name>
</gene>
<dbReference type="EMBL" id="JAWQEG010001495">
    <property type="protein sequence ID" value="KAK3879089.1"/>
    <property type="molecule type" value="Genomic_DNA"/>
</dbReference>
<dbReference type="CDD" id="cd00037">
    <property type="entry name" value="CLECT"/>
    <property type="match status" value="1"/>
</dbReference>
<accession>A0AAE1FR97</accession>
<name>A0AAE1FR97_PETCI</name>
<sequence length="152" mass="17166">MVTSDCTIYVNDEGTTRQYDGKSDGPIPYIDFSTLVEKDCIHLEKSTSMNFEDSRDYCHGLPGGGDLFVAGDLTGMTQYLATEVPDKHVIIGAFIKNGQNKWLDGRSVTNQELIPDKSHNNECFQVKSNKMMHTHECNKKEYFLCQKGVEFL</sequence>
<reference evidence="2" key="1">
    <citation type="submission" date="2023-10" db="EMBL/GenBank/DDBJ databases">
        <title>Genome assemblies of two species of porcelain crab, Petrolisthes cinctipes and Petrolisthes manimaculis (Anomura: Porcellanidae).</title>
        <authorList>
            <person name="Angst P."/>
        </authorList>
    </citation>
    <scope>NUCLEOTIDE SEQUENCE</scope>
    <source>
        <strain evidence="2">PB745_01</strain>
        <tissue evidence="2">Gill</tissue>
    </source>
</reference>
<organism evidence="2 3">
    <name type="scientific">Petrolisthes cinctipes</name>
    <name type="common">Flat porcelain crab</name>
    <dbReference type="NCBI Taxonomy" id="88211"/>
    <lineage>
        <taxon>Eukaryota</taxon>
        <taxon>Metazoa</taxon>
        <taxon>Ecdysozoa</taxon>
        <taxon>Arthropoda</taxon>
        <taxon>Crustacea</taxon>
        <taxon>Multicrustacea</taxon>
        <taxon>Malacostraca</taxon>
        <taxon>Eumalacostraca</taxon>
        <taxon>Eucarida</taxon>
        <taxon>Decapoda</taxon>
        <taxon>Pleocyemata</taxon>
        <taxon>Anomura</taxon>
        <taxon>Galatheoidea</taxon>
        <taxon>Porcellanidae</taxon>
        <taxon>Petrolisthes</taxon>
    </lineage>
</organism>
<evidence type="ECO:0000313" key="3">
    <source>
        <dbReference type="Proteomes" id="UP001286313"/>
    </source>
</evidence>
<feature type="domain" description="C-type lectin" evidence="1">
    <location>
        <begin position="36"/>
        <end position="146"/>
    </location>
</feature>
<keyword evidence="3" id="KW-1185">Reference proteome</keyword>
<dbReference type="PROSITE" id="PS50041">
    <property type="entry name" value="C_TYPE_LECTIN_2"/>
    <property type="match status" value="1"/>
</dbReference>
<evidence type="ECO:0000259" key="1">
    <source>
        <dbReference type="PROSITE" id="PS50041"/>
    </source>
</evidence>
<comment type="caution">
    <text evidence="2">The sequence shown here is derived from an EMBL/GenBank/DDBJ whole genome shotgun (WGS) entry which is preliminary data.</text>
</comment>
<dbReference type="InterPro" id="IPR001304">
    <property type="entry name" value="C-type_lectin-like"/>
</dbReference>
<dbReference type="Gene3D" id="3.10.100.10">
    <property type="entry name" value="Mannose-Binding Protein A, subunit A"/>
    <property type="match status" value="1"/>
</dbReference>